<dbReference type="InterPro" id="IPR036388">
    <property type="entry name" value="WH-like_DNA-bd_sf"/>
</dbReference>
<dbReference type="Pfam" id="PF12802">
    <property type="entry name" value="MarR_2"/>
    <property type="match status" value="1"/>
</dbReference>
<comment type="caution">
    <text evidence="2">The sequence shown here is derived from an EMBL/GenBank/DDBJ whole genome shotgun (WGS) entry which is preliminary data.</text>
</comment>
<keyword evidence="3" id="KW-1185">Reference proteome</keyword>
<sequence>MSDPGPGRALFAFVRHWSRRSWSGGPGAAERGRLVLVTEAVDALVGRGLPATVNAVAREIGIDQSGASRLIKGAAAAGYLTMSSPDTDGRRRQAAVTASGHTLLEQAQAWQERIFDRLTEGWSERRRRDFLLAMAELVDRSYTVDS</sequence>
<dbReference type="AlphaFoldDB" id="A0A919MMB9"/>
<reference evidence="2" key="1">
    <citation type="submission" date="2021-01" db="EMBL/GenBank/DDBJ databases">
        <title>Whole genome shotgun sequence of Actinoplanes nipponensis NBRC 14063.</title>
        <authorList>
            <person name="Komaki H."/>
            <person name="Tamura T."/>
        </authorList>
    </citation>
    <scope>NUCLEOTIDE SEQUENCE</scope>
    <source>
        <strain evidence="2">NBRC 14063</strain>
    </source>
</reference>
<evidence type="ECO:0000313" key="2">
    <source>
        <dbReference type="EMBL" id="GIE47253.1"/>
    </source>
</evidence>
<dbReference type="RefSeq" id="WP_203764843.1">
    <property type="nucleotide sequence ID" value="NZ_BAAAYJ010000095.1"/>
</dbReference>
<dbReference type="Proteomes" id="UP000647172">
    <property type="component" value="Unassembled WGS sequence"/>
</dbReference>
<name>A0A919MMB9_9ACTN</name>
<evidence type="ECO:0000259" key="1">
    <source>
        <dbReference type="Pfam" id="PF12802"/>
    </source>
</evidence>
<gene>
    <name evidence="2" type="ORF">Ani05nite_07870</name>
</gene>
<dbReference type="InterPro" id="IPR000835">
    <property type="entry name" value="HTH_MarR-typ"/>
</dbReference>
<proteinExistence type="predicted"/>
<dbReference type="GO" id="GO:0003700">
    <property type="term" value="F:DNA-binding transcription factor activity"/>
    <property type="evidence" value="ECO:0007669"/>
    <property type="project" value="InterPro"/>
</dbReference>
<dbReference type="InterPro" id="IPR036390">
    <property type="entry name" value="WH_DNA-bd_sf"/>
</dbReference>
<dbReference type="EMBL" id="BOMQ01000008">
    <property type="protein sequence ID" value="GIE47253.1"/>
    <property type="molecule type" value="Genomic_DNA"/>
</dbReference>
<dbReference type="SUPFAM" id="SSF46785">
    <property type="entry name" value="Winged helix' DNA-binding domain"/>
    <property type="match status" value="1"/>
</dbReference>
<feature type="domain" description="HTH marR-type" evidence="1">
    <location>
        <begin position="45"/>
        <end position="91"/>
    </location>
</feature>
<accession>A0A919MMB9</accession>
<protein>
    <submittedName>
        <fullName evidence="2">MarR family transcriptional regulator</fullName>
    </submittedName>
</protein>
<organism evidence="2 3">
    <name type="scientific">Actinoplanes nipponensis</name>
    <dbReference type="NCBI Taxonomy" id="135950"/>
    <lineage>
        <taxon>Bacteria</taxon>
        <taxon>Bacillati</taxon>
        <taxon>Actinomycetota</taxon>
        <taxon>Actinomycetes</taxon>
        <taxon>Micromonosporales</taxon>
        <taxon>Micromonosporaceae</taxon>
        <taxon>Actinoplanes</taxon>
    </lineage>
</organism>
<dbReference type="Gene3D" id="1.10.10.10">
    <property type="entry name" value="Winged helix-like DNA-binding domain superfamily/Winged helix DNA-binding domain"/>
    <property type="match status" value="1"/>
</dbReference>
<evidence type="ECO:0000313" key="3">
    <source>
        <dbReference type="Proteomes" id="UP000647172"/>
    </source>
</evidence>